<dbReference type="GO" id="GO:0008726">
    <property type="term" value="F:alkanesulfonate monooxygenase activity"/>
    <property type="evidence" value="ECO:0007669"/>
    <property type="project" value="TreeGrafter"/>
</dbReference>
<feature type="domain" description="Luciferase-like" evidence="1">
    <location>
        <begin position="15"/>
        <end position="222"/>
    </location>
</feature>
<dbReference type="InterPro" id="IPR036661">
    <property type="entry name" value="Luciferase-like_sf"/>
</dbReference>
<keyword evidence="3" id="KW-1185">Reference proteome</keyword>
<organism evidence="2 3">
    <name type="scientific">Mycolicibacterium duvalii</name>
    <dbReference type="NCBI Taxonomy" id="39688"/>
    <lineage>
        <taxon>Bacteria</taxon>
        <taxon>Bacillati</taxon>
        <taxon>Actinomycetota</taxon>
        <taxon>Actinomycetes</taxon>
        <taxon>Mycobacteriales</taxon>
        <taxon>Mycobacteriaceae</taxon>
        <taxon>Mycolicibacterium</taxon>
    </lineage>
</organism>
<dbReference type="SUPFAM" id="SSF51679">
    <property type="entry name" value="Bacterial luciferase-like"/>
    <property type="match status" value="1"/>
</dbReference>
<dbReference type="Proteomes" id="UP000467006">
    <property type="component" value="Chromosome"/>
</dbReference>
<dbReference type="PANTHER" id="PTHR42847">
    <property type="entry name" value="ALKANESULFONATE MONOOXYGENASE"/>
    <property type="match status" value="1"/>
</dbReference>
<evidence type="ECO:0000313" key="3">
    <source>
        <dbReference type="Proteomes" id="UP000467006"/>
    </source>
</evidence>
<dbReference type="EMBL" id="AP022563">
    <property type="protein sequence ID" value="BBX20402.1"/>
    <property type="molecule type" value="Genomic_DNA"/>
</dbReference>
<dbReference type="Gene3D" id="3.20.20.30">
    <property type="entry name" value="Luciferase-like domain"/>
    <property type="match status" value="1"/>
</dbReference>
<dbReference type="AlphaFoldDB" id="A0A7I7KAM3"/>
<reference evidence="2 3" key="1">
    <citation type="journal article" date="2019" name="Emerg. Microbes Infect.">
        <title>Comprehensive subspecies identification of 175 nontuberculous mycobacteria species based on 7547 genomic profiles.</title>
        <authorList>
            <person name="Matsumoto Y."/>
            <person name="Kinjo T."/>
            <person name="Motooka D."/>
            <person name="Nabeya D."/>
            <person name="Jung N."/>
            <person name="Uechi K."/>
            <person name="Horii T."/>
            <person name="Iida T."/>
            <person name="Fujita J."/>
            <person name="Nakamura S."/>
        </authorList>
    </citation>
    <scope>NUCLEOTIDE SEQUENCE [LARGE SCALE GENOMIC DNA]</scope>
    <source>
        <strain evidence="2 3">JCM 6396</strain>
    </source>
</reference>
<name>A0A7I7KAM3_9MYCO</name>
<dbReference type="InterPro" id="IPR011251">
    <property type="entry name" value="Luciferase-like_dom"/>
</dbReference>
<protein>
    <submittedName>
        <fullName evidence="2">F420-dependent oxidoreductase</fullName>
    </submittedName>
</protein>
<dbReference type="Pfam" id="PF00296">
    <property type="entry name" value="Bac_luciferase"/>
    <property type="match status" value="1"/>
</dbReference>
<dbReference type="GO" id="GO:0046306">
    <property type="term" value="P:alkanesulfonate catabolic process"/>
    <property type="evidence" value="ECO:0007669"/>
    <property type="project" value="TreeGrafter"/>
</dbReference>
<sequence length="276" mass="29977">MKFGISTFVNDDTIDAVSLARAVEERGFDALAIAEHTHIPASRESAYPGGGELPGIYYRTLDPFVTLAAAAAVTSRIELITGIALLIQRDPIITAKEAASIDLISGGRFVFGVGAGWNIEELRHHGTEPKTRGALLDERIEAIKTLWTDEPAEYHGRFVDFDASYLRPKPVQQPHPPILIGGNSDATVKRIIRHGAGWISNPLPPAMLAQRVEQIRDVAGHDVPLTTFGTPPDADYWAALDDLGYRQANVLLPTKPLDESLTLLDAIAEKVAAYRG</sequence>
<dbReference type="InterPro" id="IPR019921">
    <property type="entry name" value="Lucif-like_OxRdtase_Rv2161c"/>
</dbReference>
<accession>A0A7I7KAM3</accession>
<dbReference type="PANTHER" id="PTHR42847:SF4">
    <property type="entry name" value="ALKANESULFONATE MONOOXYGENASE-RELATED"/>
    <property type="match status" value="1"/>
</dbReference>
<dbReference type="InterPro" id="IPR050172">
    <property type="entry name" value="SsuD_RutA_monooxygenase"/>
</dbReference>
<dbReference type="OrthoDB" id="3206024at2"/>
<gene>
    <name evidence="2" type="ORF">MDUV_52620</name>
</gene>
<dbReference type="KEGG" id="mdu:MDUV_52620"/>
<proteinExistence type="predicted"/>
<dbReference type="RefSeq" id="WP_098006661.1">
    <property type="nucleotide sequence ID" value="NZ_AP022563.1"/>
</dbReference>
<dbReference type="NCBIfam" id="TIGR03619">
    <property type="entry name" value="F420_Rv2161c"/>
    <property type="match status" value="1"/>
</dbReference>
<evidence type="ECO:0000259" key="1">
    <source>
        <dbReference type="Pfam" id="PF00296"/>
    </source>
</evidence>
<evidence type="ECO:0000313" key="2">
    <source>
        <dbReference type="EMBL" id="BBX20402.1"/>
    </source>
</evidence>